<dbReference type="Proteomes" id="UP000218437">
    <property type="component" value="Chromosome"/>
</dbReference>
<feature type="chain" id="PRO_5012064082" evidence="3">
    <location>
        <begin position="31"/>
        <end position="434"/>
    </location>
</feature>
<evidence type="ECO:0000256" key="2">
    <source>
        <dbReference type="ARBA" id="ARBA00008520"/>
    </source>
</evidence>
<organism evidence="4 5">
    <name type="scientific">Janthinobacterium svalbardensis</name>
    <dbReference type="NCBI Taxonomy" id="368607"/>
    <lineage>
        <taxon>Bacteria</taxon>
        <taxon>Pseudomonadati</taxon>
        <taxon>Pseudomonadota</taxon>
        <taxon>Betaproteobacteria</taxon>
        <taxon>Burkholderiales</taxon>
        <taxon>Oxalobacteraceae</taxon>
        <taxon>Janthinobacterium</taxon>
    </lineage>
</organism>
<dbReference type="InterPro" id="IPR050490">
    <property type="entry name" value="Bact_solute-bd_prot1"/>
</dbReference>
<keyword evidence="5" id="KW-1185">Reference proteome</keyword>
<protein>
    <submittedName>
        <fullName evidence="4">Sugar ABC transporter substrate-binding protein</fullName>
    </submittedName>
</protein>
<evidence type="ECO:0000256" key="1">
    <source>
        <dbReference type="ARBA" id="ARBA00004418"/>
    </source>
</evidence>
<dbReference type="RefSeq" id="WP_096234331.1">
    <property type="nucleotide sequence ID" value="NZ_CP023422.1"/>
</dbReference>
<sequence length="434" mass="46468">MKSSILGVAIPAASLLAALTLAFGVAAAPAAVPPATVLPALAPATITVASFPDLDRAVKTALPLWEKLYPQVKVKLVSLQIDDHHNSMTTALAAGARLPDVMAIDFRYVGSFAESKGMEDLLQPPYGAGQYRAQFVPFTFVQATSSRGTLGAMPADLGPGTLFYRKDLMDKAGIKESDLTASWESYIAAGKKLKAATGTYLLAGASDLADIYIRANLKDGEGIYFGDKGQVLVDSPRFVKAFELAKAARVAGIDARTVAWTGEWAEGFKRDKVASQMMGSWLSGHLAKWLAPASAGQWRAANLPAGALASYGGSFYGIPKKASNKAQAWEFIKFMTVNKDIQLHSLKEIGAFPALKAAYADPMMDEPQAYFGGQKTRLLARDTAAKIPVIRVDKFDAVARDIVNMELESVLAQNKDIKTALADAKALITHRARR</sequence>
<dbReference type="PANTHER" id="PTHR43649:SF32">
    <property type="entry name" value="SUGAR BINDING SECRETED PROTEIN"/>
    <property type="match status" value="1"/>
</dbReference>
<name>A0A290WUB9_9BURK</name>
<evidence type="ECO:0000313" key="4">
    <source>
        <dbReference type="EMBL" id="ATD60206.1"/>
    </source>
</evidence>
<dbReference type="KEGG" id="jsv:CNX70_08380"/>
<dbReference type="EMBL" id="CP023422">
    <property type="protein sequence ID" value="ATD60206.1"/>
    <property type="molecule type" value="Genomic_DNA"/>
</dbReference>
<dbReference type="Gene3D" id="3.40.190.10">
    <property type="entry name" value="Periplasmic binding protein-like II"/>
    <property type="match status" value="1"/>
</dbReference>
<comment type="similarity">
    <text evidence="2">Belongs to the bacterial solute-binding protein 1 family.</text>
</comment>
<dbReference type="GO" id="GO:0042597">
    <property type="term" value="C:periplasmic space"/>
    <property type="evidence" value="ECO:0007669"/>
    <property type="project" value="UniProtKB-SubCell"/>
</dbReference>
<dbReference type="AlphaFoldDB" id="A0A290WUB9"/>
<proteinExistence type="inferred from homology"/>
<reference evidence="4 5" key="1">
    <citation type="submission" date="2017-09" db="EMBL/GenBank/DDBJ databases">
        <title>Complete genome sequence of Janthinobacterium svalbardensis PAMC 27463.</title>
        <authorList>
            <person name="Cho Y.-J."/>
            <person name="Cho A."/>
            <person name="Kim O.-S."/>
            <person name="Lee J.-I."/>
        </authorList>
    </citation>
    <scope>NUCLEOTIDE SEQUENCE [LARGE SCALE GENOMIC DNA]</scope>
    <source>
        <strain evidence="4 5">PAMC 27463</strain>
    </source>
</reference>
<dbReference type="Pfam" id="PF01547">
    <property type="entry name" value="SBP_bac_1"/>
    <property type="match status" value="1"/>
</dbReference>
<dbReference type="PANTHER" id="PTHR43649">
    <property type="entry name" value="ARABINOSE-BINDING PROTEIN-RELATED"/>
    <property type="match status" value="1"/>
</dbReference>
<evidence type="ECO:0000313" key="5">
    <source>
        <dbReference type="Proteomes" id="UP000218437"/>
    </source>
</evidence>
<gene>
    <name evidence="4" type="ORF">CNX70_08380</name>
</gene>
<evidence type="ECO:0000256" key="3">
    <source>
        <dbReference type="SAM" id="SignalP"/>
    </source>
</evidence>
<feature type="signal peptide" evidence="3">
    <location>
        <begin position="1"/>
        <end position="30"/>
    </location>
</feature>
<dbReference type="InterPro" id="IPR006059">
    <property type="entry name" value="SBP"/>
</dbReference>
<accession>A0A290WUB9</accession>
<comment type="subcellular location">
    <subcellularLocation>
        <location evidence="1">Periplasm</location>
    </subcellularLocation>
</comment>
<dbReference type="SUPFAM" id="SSF53850">
    <property type="entry name" value="Periplasmic binding protein-like II"/>
    <property type="match status" value="1"/>
</dbReference>
<keyword evidence="3" id="KW-0732">Signal</keyword>